<name>G0KZF9_ZOBGA</name>
<dbReference type="AlphaFoldDB" id="G0KZF9"/>
<dbReference type="RefSeq" id="WP_013995662.1">
    <property type="nucleotide sequence ID" value="NC_015844.1"/>
</dbReference>
<dbReference type="EMBL" id="FP476056">
    <property type="protein sequence ID" value="CAZ98474.1"/>
    <property type="molecule type" value="Genomic_DNA"/>
</dbReference>
<dbReference type="Proteomes" id="UP000008898">
    <property type="component" value="Chromosome"/>
</dbReference>
<dbReference type="PATRIC" id="fig|63186.3.peg.4256"/>
<reference evidence="2" key="1">
    <citation type="submission" date="2009-07" db="EMBL/GenBank/DDBJ databases">
        <title>Complete genome sequence of Zobellia galactanivorans Dsij.</title>
        <authorList>
            <consortium name="Genoscope - CEA"/>
        </authorList>
    </citation>
    <scope>NUCLEOTIDE SEQUENCE [LARGE SCALE GENOMIC DNA]</scope>
    <source>
        <strain evidence="2">DSM 12802 / CCUG 47099 / CIP 106680 / NCIMB 13871 / Dsij</strain>
    </source>
</reference>
<dbReference type="HOGENOM" id="CLU_836657_0_0_10"/>
<accession>G0KZF9</accession>
<organism evidence="1 2">
    <name type="scientific">Zobellia galactanivorans (strain DSM 12802 / CCUG 47099 / CIP 106680 / NCIMB 13871 / Dsij)</name>
    <dbReference type="NCBI Taxonomy" id="63186"/>
    <lineage>
        <taxon>Bacteria</taxon>
        <taxon>Pseudomonadati</taxon>
        <taxon>Bacteroidota</taxon>
        <taxon>Flavobacteriia</taxon>
        <taxon>Flavobacteriales</taxon>
        <taxon>Flavobacteriaceae</taxon>
        <taxon>Zobellia</taxon>
    </lineage>
</organism>
<dbReference type="STRING" id="63186.ZOBELLIA_4339"/>
<evidence type="ECO:0000313" key="2">
    <source>
        <dbReference type="Proteomes" id="UP000008898"/>
    </source>
</evidence>
<dbReference type="OrthoDB" id="1252162at2"/>
<proteinExistence type="predicted"/>
<dbReference type="KEGG" id="zga:ZOBELLIA_4339"/>
<gene>
    <name evidence="1" type="ordered locus">zobellia_4339</name>
</gene>
<evidence type="ECO:0000313" key="1">
    <source>
        <dbReference type="EMBL" id="CAZ98474.1"/>
    </source>
</evidence>
<keyword evidence="2" id="KW-1185">Reference proteome</keyword>
<reference evidence="1 2" key="2">
    <citation type="journal article" date="2012" name="Environ. Microbiol.">
        <title>Characterization of the first alginolytic operons in a marine bacterium: from their emergence in marine Flavobacteriia to their independent transfers to marine Proteobacteria and human gut Bacteroides.</title>
        <authorList>
            <person name="Thomas F."/>
            <person name="Barbeyron T."/>
            <person name="Tonon T."/>
            <person name="Genicot S."/>
            <person name="Czjzek M."/>
            <person name="Michel G."/>
        </authorList>
    </citation>
    <scope>NUCLEOTIDE SEQUENCE [LARGE SCALE GENOMIC DNA]</scope>
    <source>
        <strain evidence="2">DSM 12802 / CCUG 47099 / CIP 106680 / NCIMB 13871 / Dsij</strain>
    </source>
</reference>
<protein>
    <submittedName>
        <fullName evidence="1">Uncharacterized protein</fullName>
    </submittedName>
</protein>
<sequence length="332" mass="37583">MCYLYSGNDRTKNPFLDQGEEVLDTVIANVNRSLKMKEIPRKTLGNNFSVRLIGLMCAGLVGWGCTSTKRHGQEPAPQEPMEKTVEVHANPGADVAQDYGFHVHEYISLETRPTPSELDSLLPKDNITEKLKEAAWKAFFESASPVAQKIVENYLASKNKEPGGHCLAVSKRRIEEAYRQVHGHSLYQDLPERMATKMYRPKQVFDLLYVSASDTDRDWKSLPEAYRGKGNAGALAYAGMGTLVDSTGIWDGELRPGAPMQVWRYKEDYEQVVKGTDVKKLDPYGHSFIFIDYVRDENNKIVGLKIADQGFQSYRPLIPRDYDVWWAVNLNV</sequence>